<comment type="pathway">
    <text evidence="1">Protein modification; protein sumoylation.</text>
</comment>
<dbReference type="EMBL" id="MQVM01000009">
    <property type="protein sequence ID" value="ONH74575.1"/>
    <property type="molecule type" value="Genomic_DNA"/>
</dbReference>
<dbReference type="PANTHER" id="PTHR10782">
    <property type="entry name" value="ZINC FINGER MIZ DOMAIN-CONTAINING PROTEIN"/>
    <property type="match status" value="1"/>
</dbReference>
<feature type="domain" description="SP-RING-type" evidence="10">
    <location>
        <begin position="227"/>
        <end position="315"/>
    </location>
</feature>
<dbReference type="Proteomes" id="UP000189274">
    <property type="component" value="Unassembled WGS sequence"/>
</dbReference>
<keyword evidence="3" id="KW-0808">Transferase</keyword>
<keyword evidence="4" id="KW-0479">Metal-binding</keyword>
<dbReference type="GO" id="GO:0016874">
    <property type="term" value="F:ligase activity"/>
    <property type="evidence" value="ECO:0007669"/>
    <property type="project" value="UniProtKB-KW"/>
</dbReference>
<gene>
    <name evidence="12" type="ORF">BOH78_2318</name>
</gene>
<protein>
    <submittedName>
        <fullName evidence="12">E3 SUMO-protein ligase pli1</fullName>
    </submittedName>
</protein>
<comment type="similarity">
    <text evidence="2">Belongs to the PIAS family.</text>
</comment>
<evidence type="ECO:0000256" key="7">
    <source>
        <dbReference type="ARBA" id="ARBA00022833"/>
    </source>
</evidence>
<evidence type="ECO:0000256" key="6">
    <source>
        <dbReference type="ARBA" id="ARBA00022786"/>
    </source>
</evidence>
<feature type="region of interest" description="Disordered" evidence="9">
    <location>
        <begin position="462"/>
        <end position="515"/>
    </location>
</feature>
<dbReference type="PANTHER" id="PTHR10782:SF4">
    <property type="entry name" value="TONALLI, ISOFORM E"/>
    <property type="match status" value="1"/>
</dbReference>
<sequence>MAHSIEKYLENIKSKNNVALFFAVKKLIDLSVNNDEIPLLFPVLLEVEAEIKKTLNTPEVDISKVTFKKSLFYDLLHRVGNSEIFLESHERPTPKVKTFKFKLDEKAIKLLTENPNCRVVFMSIKVDAFTTDKYIEFPSPCKFTVNDKDVIGNYKGIKGKKSSVIPFDITPRVKLREENKVSVTYNFTKEDHLVAVYIIQGGKIEPLIQRVKHSPHISAETTLKMIKDDDMDEVSASKETLSILCPCSYVRMETPVRSIRCNHIQCFDLDSYIYLQSKAPTWLCPVCNHKIKYSHLAIDDYFDSIIKKIDSKYEFVEIQSDGSWAPQIDLDSRLKPSKLPSSVKITKVNNQDVNIKEEEDVITNDIGKLIILDDKYGNQVEIVEDLVSNRGTDHEFHAPIIEAPQKTLASTDTKVTIKPNIGITSPQNKPDPLVPVDASNIIEILSDDEDLSTQPVPFIHGNVAPQTQLSPDKETVTRTPTLPQNPNKQTHHHTGDAQDVPLIVPSIPTNNDSTRTNKTVINEEYEMISHTVNSLNAIMCRYMASDIKSRESILKSVYNDRQNNKPISEVTVSQYGSLTRSIASYMAFAFEMSCSLLRQLSLREQSFCKSLDIDLREHLLALEKHSQVYNDYCTRLLYNDISYRVQSAFLKCIDDLKTRFVKDTVSNRRKALAGIFLQLCGYLKDELMNKPYSFFYKLAILRFSSLVSVDGIKFQISLDINNEEANKINNLAKKLREFDMNSYLKDHNLPNNLETYETFTFTSNQSSTNTGSSNASSLYRDSSNKSNMFSNEPLATPPLSTKNQTVPGPEIPCTPAISTTSDSHLTLNTVSESFLGLHQQQQMRVLENPNGLEQHHFRYTTQQQPTRNHAQPRIQAPKITPEQIIEQQKEMAKTREFEATHRAGIEAKALEERKRAAEAEAEARRKAEAEAKALEERKRAAEAEARRKAEAEAKALEERKRAAEAEARRKAEAEAKALERERSRSRSKTQGRNRNHK</sequence>
<dbReference type="Gene3D" id="2.60.120.780">
    <property type="entry name" value="PINIT domain"/>
    <property type="match status" value="1"/>
</dbReference>
<reference evidence="13" key="1">
    <citation type="journal article" date="2017" name="Genome Announc.">
        <title>Genome sequences of Cyberlindnera fabianii 65, Pichia kudriavzevii 129, and Saccharomyces cerevisiae 131 isolated from fermented masau fruits in Zimbabwe.</title>
        <authorList>
            <person name="van Rijswijck I.M.H."/>
            <person name="Derks M.F.L."/>
            <person name="Abee T."/>
            <person name="de Ridder D."/>
            <person name="Smid E.J."/>
        </authorList>
    </citation>
    <scope>NUCLEOTIDE SEQUENCE [LARGE SCALE GENOMIC DNA]</scope>
    <source>
        <strain evidence="13">129</strain>
    </source>
</reference>
<feature type="compositionally biased region" description="Low complexity" evidence="9">
    <location>
        <begin position="763"/>
        <end position="777"/>
    </location>
</feature>
<evidence type="ECO:0000256" key="9">
    <source>
        <dbReference type="SAM" id="MobiDB-lite"/>
    </source>
</evidence>
<accession>A0A1V2LNT6</accession>
<feature type="compositionally biased region" description="Polar residues" evidence="9">
    <location>
        <begin position="477"/>
        <end position="488"/>
    </location>
</feature>
<dbReference type="InterPro" id="IPR013083">
    <property type="entry name" value="Znf_RING/FYVE/PHD"/>
</dbReference>
<evidence type="ECO:0000256" key="4">
    <source>
        <dbReference type="ARBA" id="ARBA00022723"/>
    </source>
</evidence>
<evidence type="ECO:0000259" key="10">
    <source>
        <dbReference type="PROSITE" id="PS51044"/>
    </source>
</evidence>
<keyword evidence="12" id="KW-0436">Ligase</keyword>
<comment type="caution">
    <text evidence="12">The sequence shown here is derived from an EMBL/GenBank/DDBJ whole genome shotgun (WGS) entry which is preliminary data.</text>
</comment>
<dbReference type="InterPro" id="IPR004181">
    <property type="entry name" value="Znf_MIZ"/>
</dbReference>
<evidence type="ECO:0000256" key="2">
    <source>
        <dbReference type="ARBA" id="ARBA00005383"/>
    </source>
</evidence>
<keyword evidence="6" id="KW-0833">Ubl conjugation pathway</keyword>
<dbReference type="UniPathway" id="UPA00886"/>
<evidence type="ECO:0000256" key="8">
    <source>
        <dbReference type="PROSITE-ProRule" id="PRU00452"/>
    </source>
</evidence>
<organism evidence="12 13">
    <name type="scientific">Pichia kudriavzevii</name>
    <name type="common">Yeast</name>
    <name type="synonym">Issatchenkia orientalis</name>
    <dbReference type="NCBI Taxonomy" id="4909"/>
    <lineage>
        <taxon>Eukaryota</taxon>
        <taxon>Fungi</taxon>
        <taxon>Dikarya</taxon>
        <taxon>Ascomycota</taxon>
        <taxon>Saccharomycotina</taxon>
        <taxon>Pichiomycetes</taxon>
        <taxon>Pichiales</taxon>
        <taxon>Pichiaceae</taxon>
        <taxon>Pichia</taxon>
    </lineage>
</organism>
<dbReference type="GO" id="GO:0000785">
    <property type="term" value="C:chromatin"/>
    <property type="evidence" value="ECO:0007669"/>
    <property type="project" value="TreeGrafter"/>
</dbReference>
<keyword evidence="5 8" id="KW-0863">Zinc-finger</keyword>
<dbReference type="PROSITE" id="PS51466">
    <property type="entry name" value="PINIT"/>
    <property type="match status" value="1"/>
</dbReference>
<dbReference type="Gene3D" id="3.30.40.10">
    <property type="entry name" value="Zinc/RING finger domain, C3HC4 (zinc finger)"/>
    <property type="match status" value="1"/>
</dbReference>
<dbReference type="GO" id="GO:0008270">
    <property type="term" value="F:zinc ion binding"/>
    <property type="evidence" value="ECO:0007669"/>
    <property type="project" value="UniProtKB-KW"/>
</dbReference>
<evidence type="ECO:0000256" key="5">
    <source>
        <dbReference type="ARBA" id="ARBA00022771"/>
    </source>
</evidence>
<evidence type="ECO:0000256" key="1">
    <source>
        <dbReference type="ARBA" id="ARBA00004718"/>
    </source>
</evidence>
<dbReference type="Pfam" id="PF02891">
    <property type="entry name" value="zf-MIZ"/>
    <property type="match status" value="1"/>
</dbReference>
<feature type="region of interest" description="Disordered" evidence="9">
    <location>
        <begin position="904"/>
        <end position="997"/>
    </location>
</feature>
<dbReference type="Pfam" id="PF14324">
    <property type="entry name" value="PINIT"/>
    <property type="match status" value="1"/>
</dbReference>
<dbReference type="GO" id="GO:0061665">
    <property type="term" value="F:SUMO ligase activity"/>
    <property type="evidence" value="ECO:0007669"/>
    <property type="project" value="TreeGrafter"/>
</dbReference>
<evidence type="ECO:0000313" key="12">
    <source>
        <dbReference type="EMBL" id="ONH74575.1"/>
    </source>
</evidence>
<keyword evidence="7" id="KW-0862">Zinc</keyword>
<feature type="domain" description="PINIT" evidence="11">
    <location>
        <begin position="52"/>
        <end position="202"/>
    </location>
</feature>
<dbReference type="InterPro" id="IPR023321">
    <property type="entry name" value="PINIT"/>
</dbReference>
<feature type="compositionally biased region" description="Polar residues" evidence="9">
    <location>
        <begin position="779"/>
        <end position="790"/>
    </location>
</feature>
<dbReference type="InterPro" id="IPR038654">
    <property type="entry name" value="PINIT_sf"/>
</dbReference>
<evidence type="ECO:0000313" key="13">
    <source>
        <dbReference type="Proteomes" id="UP000189274"/>
    </source>
</evidence>
<dbReference type="PROSITE" id="PS51044">
    <property type="entry name" value="ZF_SP_RING"/>
    <property type="match status" value="1"/>
</dbReference>
<proteinExistence type="inferred from homology"/>
<feature type="region of interest" description="Disordered" evidence="9">
    <location>
        <begin position="763"/>
        <end position="805"/>
    </location>
</feature>
<name>A0A1V2LNT6_PICKU</name>
<evidence type="ECO:0000259" key="11">
    <source>
        <dbReference type="PROSITE" id="PS51466"/>
    </source>
</evidence>
<dbReference type="VEuPathDB" id="FungiDB:C5L36_0D03250"/>
<dbReference type="AlphaFoldDB" id="A0A1V2LNT6"/>
<dbReference type="GO" id="GO:0016925">
    <property type="term" value="P:protein sumoylation"/>
    <property type="evidence" value="ECO:0007669"/>
    <property type="project" value="UniProtKB-UniPathway"/>
</dbReference>
<feature type="compositionally biased region" description="Basic residues" evidence="9">
    <location>
        <begin position="985"/>
        <end position="997"/>
    </location>
</feature>
<evidence type="ECO:0000256" key="3">
    <source>
        <dbReference type="ARBA" id="ARBA00022679"/>
    </source>
</evidence>
<feature type="compositionally biased region" description="Basic and acidic residues" evidence="9">
    <location>
        <begin position="904"/>
        <end position="984"/>
    </location>
</feature>